<feature type="transmembrane region" description="Helical" evidence="1">
    <location>
        <begin position="66"/>
        <end position="88"/>
    </location>
</feature>
<keyword evidence="3" id="KW-1185">Reference proteome</keyword>
<dbReference type="OrthoDB" id="9969254at2"/>
<comment type="caution">
    <text evidence="2">The sequence shown here is derived from an EMBL/GenBank/DDBJ whole genome shotgun (WGS) entry which is preliminary data.</text>
</comment>
<keyword evidence="1" id="KW-0472">Membrane</keyword>
<dbReference type="Proteomes" id="UP000035760">
    <property type="component" value="Unassembled WGS sequence"/>
</dbReference>
<keyword evidence="1" id="KW-1133">Transmembrane helix</keyword>
<proteinExistence type="predicted"/>
<accession>W6MED1</accession>
<dbReference type="AlphaFoldDB" id="W6MED1"/>
<protein>
    <recommendedName>
        <fullName evidence="4">Transmembrane protein</fullName>
    </recommendedName>
</protein>
<dbReference type="STRING" id="1400863.BN873_980004"/>
<evidence type="ECO:0000256" key="1">
    <source>
        <dbReference type="SAM" id="Phobius"/>
    </source>
</evidence>
<sequence length="99" mass="11762">MENFINNLADMNWGWWPFVSLKPAQDEKMTNALVAKMALYFGTFYGIIFYLITMGSLANFNIIKAILFLVYIIIFFFVGYRVTFAYFWNKRADRLRSKE</sequence>
<organism evidence="2 3">
    <name type="scientific">Candidatus Competibacter denitrificans Run_A_D11</name>
    <dbReference type="NCBI Taxonomy" id="1400863"/>
    <lineage>
        <taxon>Bacteria</taxon>
        <taxon>Pseudomonadati</taxon>
        <taxon>Pseudomonadota</taxon>
        <taxon>Gammaproteobacteria</taxon>
        <taxon>Candidatus Competibacteraceae</taxon>
        <taxon>Candidatus Competibacter</taxon>
    </lineage>
</organism>
<name>W6MED1_9GAMM</name>
<evidence type="ECO:0000313" key="3">
    <source>
        <dbReference type="Proteomes" id="UP000035760"/>
    </source>
</evidence>
<dbReference type="RefSeq" id="WP_048676610.1">
    <property type="nucleotide sequence ID" value="NZ_CBTJ020000111.1"/>
</dbReference>
<dbReference type="EMBL" id="CBTJ020000111">
    <property type="protein sequence ID" value="CDI04403.1"/>
    <property type="molecule type" value="Genomic_DNA"/>
</dbReference>
<evidence type="ECO:0000313" key="2">
    <source>
        <dbReference type="EMBL" id="CDI04403.1"/>
    </source>
</evidence>
<reference evidence="2" key="1">
    <citation type="submission" date="2013-07" db="EMBL/GenBank/DDBJ databases">
        <authorList>
            <person name="McIlroy S."/>
        </authorList>
    </citation>
    <scope>NUCLEOTIDE SEQUENCE [LARGE SCALE GENOMIC DNA]</scope>
    <source>
        <strain evidence="2">Run_A_D11</strain>
    </source>
</reference>
<gene>
    <name evidence="2" type="ORF">BN873_980004</name>
</gene>
<feature type="transmembrane region" description="Helical" evidence="1">
    <location>
        <begin position="38"/>
        <end position="60"/>
    </location>
</feature>
<evidence type="ECO:0008006" key="4">
    <source>
        <dbReference type="Google" id="ProtNLM"/>
    </source>
</evidence>
<reference evidence="2" key="2">
    <citation type="submission" date="2014-03" db="EMBL/GenBank/DDBJ databases">
        <title>Candidatus Competibacter-lineage genomes retrieved from metagenomes reveal functional metabolic diversity.</title>
        <authorList>
            <person name="McIlroy S.J."/>
            <person name="Albertsen M."/>
            <person name="Andresen E.K."/>
            <person name="Saunders A.M."/>
            <person name="Kristiansen R."/>
            <person name="Stokholm-Bjerregaard M."/>
            <person name="Nielsen K.L."/>
            <person name="Nielsen P.H."/>
        </authorList>
    </citation>
    <scope>NUCLEOTIDE SEQUENCE</scope>
    <source>
        <strain evidence="2">Run_A_D11</strain>
    </source>
</reference>
<keyword evidence="1" id="KW-0812">Transmembrane</keyword>